<organism evidence="2">
    <name type="scientific">viral metagenome</name>
    <dbReference type="NCBI Taxonomy" id="1070528"/>
    <lineage>
        <taxon>unclassified sequences</taxon>
        <taxon>metagenomes</taxon>
        <taxon>organismal metagenomes</taxon>
    </lineage>
</organism>
<evidence type="ECO:0000313" key="1">
    <source>
        <dbReference type="EMBL" id="QJA66642.1"/>
    </source>
</evidence>
<name>A0A6M3K8M8_9ZZZZ</name>
<gene>
    <name evidence="2" type="ORF">MM415A01130_0010</name>
    <name evidence="1" type="ORF">MM415B00340_0026</name>
</gene>
<proteinExistence type="predicted"/>
<sequence length="134" mass="15353">MSMLDLADLNLGSAIEPKAVEGGKEHQLRIVAINVAQDKNGMTYWQPRVEVVNDPNSKDFTHFLHVPDRDKMDDKKLNQSKWNMKLFMESLGVDLARSIEPNDLIGETFWAILGKKTDEMYGDQNFISQFVRPK</sequence>
<accession>A0A6M3K8M8</accession>
<dbReference type="EMBL" id="MT141558">
    <property type="protein sequence ID" value="QJA66642.1"/>
    <property type="molecule type" value="Genomic_DNA"/>
</dbReference>
<evidence type="ECO:0000313" key="2">
    <source>
        <dbReference type="EMBL" id="QJA78118.1"/>
    </source>
</evidence>
<dbReference type="AlphaFoldDB" id="A0A6M3K8M8"/>
<reference evidence="2" key="1">
    <citation type="submission" date="2020-03" db="EMBL/GenBank/DDBJ databases">
        <title>The deep terrestrial virosphere.</title>
        <authorList>
            <person name="Holmfeldt K."/>
            <person name="Nilsson E."/>
            <person name="Simone D."/>
            <person name="Lopez-Fernandez M."/>
            <person name="Wu X."/>
            <person name="de Brujin I."/>
            <person name="Lundin D."/>
            <person name="Andersson A."/>
            <person name="Bertilsson S."/>
            <person name="Dopson M."/>
        </authorList>
    </citation>
    <scope>NUCLEOTIDE SEQUENCE</scope>
    <source>
        <strain evidence="2">MM415A01130</strain>
        <strain evidence="1">MM415B00340</strain>
    </source>
</reference>
<protein>
    <submittedName>
        <fullName evidence="2">Uncharacterized protein</fullName>
    </submittedName>
</protein>
<dbReference type="EMBL" id="MT142321">
    <property type="protein sequence ID" value="QJA78118.1"/>
    <property type="molecule type" value="Genomic_DNA"/>
</dbReference>